<evidence type="ECO:0000313" key="1">
    <source>
        <dbReference type="EMBL" id="URE38700.1"/>
    </source>
</evidence>
<evidence type="ECO:0000313" key="2">
    <source>
        <dbReference type="Proteomes" id="UP001055439"/>
    </source>
</evidence>
<dbReference type="AlphaFoldDB" id="A0A9E7HRQ2"/>
<dbReference type="OrthoDB" id="4062651at2759"/>
<protein>
    <submittedName>
        <fullName evidence="1">STYKc</fullName>
    </submittedName>
</protein>
<name>A0A9E7HRQ2_9LILI</name>
<proteinExistence type="predicted"/>
<dbReference type="EMBL" id="CP097510">
    <property type="protein sequence ID" value="URE38700.1"/>
    <property type="molecule type" value="Genomic_DNA"/>
</dbReference>
<sequence>MASPFRPPLLLLLPTLRHIPPPPAAGRGEGPIAAAPTVGAPLATHRLLLALGNGLVASPVLGGAGVGRVQVLLAVERGRYKRERVRRRGMVVAPRIESGVTKGTVPSEICHHPTLLLLNTYLKR</sequence>
<reference evidence="1" key="1">
    <citation type="submission" date="2022-05" db="EMBL/GenBank/DDBJ databases">
        <title>The Musa troglodytarum L. genome provides insights into the mechanism of non-climacteric behaviour and enrichment of carotenoids.</title>
        <authorList>
            <person name="Wang J."/>
        </authorList>
    </citation>
    <scope>NUCLEOTIDE SEQUENCE</scope>
    <source>
        <tissue evidence="1">Leaf</tissue>
    </source>
</reference>
<accession>A0A9E7HRQ2</accession>
<dbReference type="Proteomes" id="UP001055439">
    <property type="component" value="Chromosome 8"/>
</dbReference>
<organism evidence="1 2">
    <name type="scientific">Musa troglodytarum</name>
    <name type="common">fe'i banana</name>
    <dbReference type="NCBI Taxonomy" id="320322"/>
    <lineage>
        <taxon>Eukaryota</taxon>
        <taxon>Viridiplantae</taxon>
        <taxon>Streptophyta</taxon>
        <taxon>Embryophyta</taxon>
        <taxon>Tracheophyta</taxon>
        <taxon>Spermatophyta</taxon>
        <taxon>Magnoliopsida</taxon>
        <taxon>Liliopsida</taxon>
        <taxon>Zingiberales</taxon>
        <taxon>Musaceae</taxon>
        <taxon>Musa</taxon>
    </lineage>
</organism>
<gene>
    <name evidence="1" type="ORF">MUK42_02631</name>
</gene>
<keyword evidence="2" id="KW-1185">Reference proteome</keyword>